<feature type="compositionally biased region" description="Pro residues" evidence="4">
    <location>
        <begin position="1"/>
        <end position="10"/>
    </location>
</feature>
<dbReference type="Proteomes" id="UP000092952">
    <property type="component" value="Chromosome"/>
</dbReference>
<dbReference type="STRING" id="1810504.PG2T_10690"/>
<dbReference type="SUPFAM" id="SSF102114">
    <property type="entry name" value="Radical SAM enzymes"/>
    <property type="match status" value="1"/>
</dbReference>
<dbReference type="GO" id="GO:0051536">
    <property type="term" value="F:iron-sulfur cluster binding"/>
    <property type="evidence" value="ECO:0007669"/>
    <property type="project" value="UniProtKB-KW"/>
</dbReference>
<accession>A0A1B1YUQ9</accession>
<name>A0A1B1YUQ9_9GAMM</name>
<dbReference type="KEGG" id="gbi:PG2T_10690"/>
<dbReference type="Pfam" id="PF04055">
    <property type="entry name" value="Radical_SAM"/>
    <property type="match status" value="1"/>
</dbReference>
<dbReference type="EMBL" id="CP014671">
    <property type="protein sequence ID" value="ANX04590.1"/>
    <property type="molecule type" value="Genomic_DNA"/>
</dbReference>
<dbReference type="Gene3D" id="3.80.30.30">
    <property type="match status" value="1"/>
</dbReference>
<protein>
    <recommendedName>
        <fullName evidence="5">Elp3/MiaA/NifB-like radical SAM core domain-containing protein</fullName>
    </recommendedName>
</protein>
<dbReference type="GO" id="GO:0003824">
    <property type="term" value="F:catalytic activity"/>
    <property type="evidence" value="ECO:0007669"/>
    <property type="project" value="InterPro"/>
</dbReference>
<organism evidence="6 7">
    <name type="scientific">Immundisolibacter cernigliae</name>
    <dbReference type="NCBI Taxonomy" id="1810504"/>
    <lineage>
        <taxon>Bacteria</taxon>
        <taxon>Pseudomonadati</taxon>
        <taxon>Pseudomonadota</taxon>
        <taxon>Gammaproteobacteria</taxon>
        <taxon>Immundisolibacterales</taxon>
        <taxon>Immundisolibacteraceae</taxon>
        <taxon>Immundisolibacter</taxon>
    </lineage>
</organism>
<feature type="region of interest" description="Disordered" evidence="4">
    <location>
        <begin position="1"/>
        <end position="42"/>
    </location>
</feature>
<evidence type="ECO:0000259" key="5">
    <source>
        <dbReference type="SMART" id="SM00729"/>
    </source>
</evidence>
<gene>
    <name evidence="6" type="ORF">PG2T_10690</name>
</gene>
<evidence type="ECO:0000256" key="1">
    <source>
        <dbReference type="ARBA" id="ARBA00022723"/>
    </source>
</evidence>
<keyword evidence="7" id="KW-1185">Reference proteome</keyword>
<dbReference type="RefSeq" id="WP_068805094.1">
    <property type="nucleotide sequence ID" value="NZ_CP014671.1"/>
</dbReference>
<dbReference type="SFLD" id="SFLDG01084">
    <property type="entry name" value="Uncharacterised_Radical_SAM_Su"/>
    <property type="match status" value="1"/>
</dbReference>
<dbReference type="InterPro" id="IPR007197">
    <property type="entry name" value="rSAM"/>
</dbReference>
<keyword evidence="3" id="KW-0411">Iron-sulfur</keyword>
<evidence type="ECO:0000313" key="7">
    <source>
        <dbReference type="Proteomes" id="UP000092952"/>
    </source>
</evidence>
<dbReference type="SFLD" id="SFLDS00029">
    <property type="entry name" value="Radical_SAM"/>
    <property type="match status" value="1"/>
</dbReference>
<dbReference type="InParanoid" id="A0A1B1YUQ9"/>
<evidence type="ECO:0000256" key="2">
    <source>
        <dbReference type="ARBA" id="ARBA00023004"/>
    </source>
</evidence>
<keyword evidence="1" id="KW-0479">Metal-binding</keyword>
<keyword evidence="2" id="KW-0408">Iron</keyword>
<dbReference type="InterPro" id="IPR040086">
    <property type="entry name" value="MJ0683-like"/>
</dbReference>
<dbReference type="CDD" id="cd01335">
    <property type="entry name" value="Radical_SAM"/>
    <property type="match status" value="1"/>
</dbReference>
<proteinExistence type="predicted"/>
<dbReference type="SMART" id="SM00729">
    <property type="entry name" value="Elp3"/>
    <property type="match status" value="1"/>
</dbReference>
<dbReference type="InterPro" id="IPR006638">
    <property type="entry name" value="Elp3/MiaA/NifB-like_rSAM"/>
</dbReference>
<evidence type="ECO:0000313" key="6">
    <source>
        <dbReference type="EMBL" id="ANX04590.1"/>
    </source>
</evidence>
<evidence type="ECO:0000256" key="3">
    <source>
        <dbReference type="ARBA" id="ARBA00023014"/>
    </source>
</evidence>
<sequence length="351" mass="38120">MNEPASPPPKGRGTGQNPTPRYARQARLADPADEPVAGPRTVVSVDATRSVLTRNDSPDLPFNQSLNPYRGCEHGCIYCFARPSHAYLDLSPGLDFETRILAKPRAAQLLADALRKPGYRCQVLAMGTNTDPYQPAERNWRITRSVLELLLDCRHPVAIVTKSARVCRDIDLLAELARQELATVFLSVTTLDADMARTLEPRAAAPQARLDAIARLAQAGVPVGVLVSPIVPALTDHELERILEAAHGAGARFAGFALVRLPGEVAGLFQDWLTHHHPLRAAHVMNAIRASWRGELASSAFGERQRGHGPQAQLIAQRFDLACRRLGLGQAPQLATQHFRPPAGGQLGLGF</sequence>
<feature type="domain" description="Elp3/MiaA/NifB-like radical SAM core" evidence="5">
    <location>
        <begin position="62"/>
        <end position="287"/>
    </location>
</feature>
<dbReference type="InterPro" id="IPR058240">
    <property type="entry name" value="rSAM_sf"/>
</dbReference>
<evidence type="ECO:0000256" key="4">
    <source>
        <dbReference type="SAM" id="MobiDB-lite"/>
    </source>
</evidence>
<dbReference type="PANTHER" id="PTHR43432">
    <property type="entry name" value="SLR0285 PROTEIN"/>
    <property type="match status" value="1"/>
</dbReference>
<reference evidence="7" key="1">
    <citation type="submission" date="2016-03" db="EMBL/GenBank/DDBJ databases">
        <title>Complete genome sequence of Solimmundus cernigliae, representing a novel lineage of polycyclic aromatic hydrocarbon degraders within the Gammaproteobacteria.</title>
        <authorList>
            <person name="Singleton D.R."/>
            <person name="Dickey A.N."/>
            <person name="Scholl E.H."/>
            <person name="Wright F.A."/>
            <person name="Aitken M.D."/>
        </authorList>
    </citation>
    <scope>NUCLEOTIDE SEQUENCE [LARGE SCALE GENOMIC DNA]</scope>
    <source>
        <strain evidence="7">TR3.2</strain>
    </source>
</reference>
<dbReference type="PANTHER" id="PTHR43432:SF3">
    <property type="entry name" value="SLR0285 PROTEIN"/>
    <property type="match status" value="1"/>
</dbReference>
<dbReference type="AlphaFoldDB" id="A0A1B1YUQ9"/>
<dbReference type="OrthoDB" id="9785699at2"/>
<dbReference type="GO" id="GO:0046872">
    <property type="term" value="F:metal ion binding"/>
    <property type="evidence" value="ECO:0007669"/>
    <property type="project" value="UniProtKB-KW"/>
</dbReference>
<dbReference type="NCBIfam" id="NF033668">
    <property type="entry name" value="rSAM_PA0069"/>
    <property type="match status" value="1"/>
</dbReference>